<proteinExistence type="predicted"/>
<organism evidence="1 2">
    <name type="scientific">Nitrolancea hollandica Lb</name>
    <dbReference type="NCBI Taxonomy" id="1129897"/>
    <lineage>
        <taxon>Bacteria</taxon>
        <taxon>Pseudomonadati</taxon>
        <taxon>Thermomicrobiota</taxon>
        <taxon>Thermomicrobia</taxon>
        <taxon>Sphaerobacterales</taxon>
        <taxon>Sphaerobacterineae</taxon>
        <taxon>Sphaerobacteraceae</taxon>
        <taxon>Nitrolancea</taxon>
    </lineage>
</organism>
<keyword evidence="2" id="KW-1185">Reference proteome</keyword>
<dbReference type="AlphaFoldDB" id="I4EHF4"/>
<dbReference type="EMBL" id="CAGS01000235">
    <property type="protein sequence ID" value="CCF84116.1"/>
    <property type="molecule type" value="Genomic_DNA"/>
</dbReference>
<evidence type="ECO:0000313" key="2">
    <source>
        <dbReference type="Proteomes" id="UP000004221"/>
    </source>
</evidence>
<dbReference type="Proteomes" id="UP000004221">
    <property type="component" value="Unassembled WGS sequence"/>
</dbReference>
<sequence length="82" mass="9135">MTDAELQAEELTVLPQRLETIFIGSGGVSQSSNIHQSNFNNQIGGTCFHASCGQFNSQSNVANVHQHVSERFNVHGFHHHRY</sequence>
<reference evidence="1 2" key="1">
    <citation type="journal article" date="2012" name="ISME J.">
        <title>Nitrification expanded: discovery, physiology and genomics of a nitrite-oxidizing bacterium from the phylum Chloroflexi.</title>
        <authorList>
            <person name="Sorokin D.Y."/>
            <person name="Lucker S."/>
            <person name="Vejmelkova D."/>
            <person name="Kostrikina N.A."/>
            <person name="Kleerebezem R."/>
            <person name="Rijpstra W.I."/>
            <person name="Damste J.S."/>
            <person name="Le Paslier D."/>
            <person name="Muyzer G."/>
            <person name="Wagner M."/>
            <person name="van Loosdrecht M.C."/>
            <person name="Daims H."/>
        </authorList>
    </citation>
    <scope>NUCLEOTIDE SEQUENCE [LARGE SCALE GENOMIC DNA]</scope>
    <source>
        <strain evidence="2">none</strain>
    </source>
</reference>
<dbReference type="RefSeq" id="WP_008478019.1">
    <property type="nucleotide sequence ID" value="NZ_CAGS01000235.1"/>
</dbReference>
<protein>
    <submittedName>
        <fullName evidence="1">Uncharacterized protein</fullName>
    </submittedName>
</protein>
<name>I4EHF4_9BACT</name>
<evidence type="ECO:0000313" key="1">
    <source>
        <dbReference type="EMBL" id="CCF84116.1"/>
    </source>
</evidence>
<gene>
    <name evidence="1" type="ORF">NITHO_310009</name>
</gene>
<comment type="caution">
    <text evidence="1">The sequence shown here is derived from an EMBL/GenBank/DDBJ whole genome shotgun (WGS) entry which is preliminary data.</text>
</comment>
<accession>I4EHF4</accession>